<dbReference type="OrthoDB" id="8775810at2759"/>
<dbReference type="PANTHER" id="PTHR16517:SF7">
    <property type="entry name" value="PROTEIN KING TUBBY"/>
    <property type="match status" value="1"/>
</dbReference>
<evidence type="ECO:0000259" key="2">
    <source>
        <dbReference type="Pfam" id="PF01167"/>
    </source>
</evidence>
<dbReference type="Proteomes" id="UP000663829">
    <property type="component" value="Unassembled WGS sequence"/>
</dbReference>
<evidence type="ECO:0000256" key="1">
    <source>
        <dbReference type="ARBA" id="ARBA00007129"/>
    </source>
</evidence>
<name>A0A816AGN8_9BILA</name>
<keyword evidence="5" id="KW-1185">Reference proteome</keyword>
<proteinExistence type="inferred from homology"/>
<comment type="similarity">
    <text evidence="1">Belongs to the TUB family.</text>
</comment>
<dbReference type="PANTHER" id="PTHR16517">
    <property type="entry name" value="TUBBY-RELATED"/>
    <property type="match status" value="1"/>
</dbReference>
<evidence type="ECO:0000313" key="3">
    <source>
        <dbReference type="EMBL" id="CAF1595946.1"/>
    </source>
</evidence>
<dbReference type="PRINTS" id="PR01573">
    <property type="entry name" value="SUPERTUBBY"/>
</dbReference>
<dbReference type="SUPFAM" id="SSF54518">
    <property type="entry name" value="Tubby C-terminal domain-like"/>
    <property type="match status" value="1"/>
</dbReference>
<accession>A0A816AGN8</accession>
<comment type="caution">
    <text evidence="3">The sequence shown here is derived from an EMBL/GenBank/DDBJ whole genome shotgun (WGS) entry which is preliminary data.</text>
</comment>
<organism evidence="3 5">
    <name type="scientific">Didymodactylos carnosus</name>
    <dbReference type="NCBI Taxonomy" id="1234261"/>
    <lineage>
        <taxon>Eukaryota</taxon>
        <taxon>Metazoa</taxon>
        <taxon>Spiralia</taxon>
        <taxon>Gnathifera</taxon>
        <taxon>Rotifera</taxon>
        <taxon>Eurotatoria</taxon>
        <taxon>Bdelloidea</taxon>
        <taxon>Philodinida</taxon>
        <taxon>Philodinidae</taxon>
        <taxon>Didymodactylos</taxon>
    </lineage>
</organism>
<reference evidence="3" key="1">
    <citation type="submission" date="2021-02" db="EMBL/GenBank/DDBJ databases">
        <authorList>
            <person name="Nowell W R."/>
        </authorList>
    </citation>
    <scope>NUCLEOTIDE SEQUENCE</scope>
</reference>
<sequence>KSPANVTNDLILRRLFEMIVENLDEFVYYPIPKNMEYMRCQLTRDNQGLDKYFLPTYYLHAERNDGKKYLILTARCKLRKYGTASYVLATDITNTLKDEEPFIGKFRGNNMQDSEFVVYDNGVNPKHIKNNQEQLRRRRRQMAATIYETKLLGLKGSRKMTVLIPNMTENDQRIEVQPQNEKEGLIERWKHSEMNNILELHSIITESNSNNLKFNDRQELKESTKNFQIVWTKDSTQGKTSS</sequence>
<dbReference type="EMBL" id="CAJOBC010100979">
    <property type="protein sequence ID" value="CAF4470582.1"/>
    <property type="molecule type" value="Genomic_DNA"/>
</dbReference>
<dbReference type="InterPro" id="IPR000007">
    <property type="entry name" value="Tubby_C"/>
</dbReference>
<dbReference type="InterPro" id="IPR025659">
    <property type="entry name" value="Tubby-like_C"/>
</dbReference>
<dbReference type="GO" id="GO:0005929">
    <property type="term" value="C:cilium"/>
    <property type="evidence" value="ECO:0007669"/>
    <property type="project" value="TreeGrafter"/>
</dbReference>
<feature type="non-terminal residue" evidence="3">
    <location>
        <position position="242"/>
    </location>
</feature>
<dbReference type="EMBL" id="CAJNOQ010034702">
    <property type="protein sequence ID" value="CAF1595946.1"/>
    <property type="molecule type" value="Genomic_DNA"/>
</dbReference>
<dbReference type="GO" id="GO:0061512">
    <property type="term" value="P:protein localization to cilium"/>
    <property type="evidence" value="ECO:0007669"/>
    <property type="project" value="TreeGrafter"/>
</dbReference>
<dbReference type="Gene3D" id="3.20.90.10">
    <property type="entry name" value="Tubby Protein, Chain A"/>
    <property type="match status" value="1"/>
</dbReference>
<protein>
    <recommendedName>
        <fullName evidence="2">Tubby C-terminal domain-containing protein</fullName>
    </recommendedName>
</protein>
<evidence type="ECO:0000313" key="5">
    <source>
        <dbReference type="Proteomes" id="UP000663829"/>
    </source>
</evidence>
<dbReference type="AlphaFoldDB" id="A0A816AGN8"/>
<dbReference type="Proteomes" id="UP000681722">
    <property type="component" value="Unassembled WGS sequence"/>
</dbReference>
<feature type="domain" description="Tubby C-terminal" evidence="2">
    <location>
        <begin position="30"/>
        <end position="233"/>
    </location>
</feature>
<evidence type="ECO:0000313" key="4">
    <source>
        <dbReference type="EMBL" id="CAF4470582.1"/>
    </source>
</evidence>
<gene>
    <name evidence="3" type="ORF">GPM918_LOCUS42088</name>
    <name evidence="4" type="ORF">SRO942_LOCUS43258</name>
</gene>
<dbReference type="Pfam" id="PF01167">
    <property type="entry name" value="Tub"/>
    <property type="match status" value="1"/>
</dbReference>